<gene>
    <name evidence="3" type="ORF">QTG54_014046</name>
</gene>
<dbReference type="SMART" id="SM00220">
    <property type="entry name" value="S_TKc"/>
    <property type="match status" value="1"/>
</dbReference>
<protein>
    <submittedName>
        <fullName evidence="3">MAP3K-like serine/threonine kinase</fullName>
        <ecNumber evidence="3">2.7.11.-</ecNumber>
    </submittedName>
</protein>
<dbReference type="InterPro" id="IPR000719">
    <property type="entry name" value="Prot_kinase_dom"/>
</dbReference>
<dbReference type="PANTHER" id="PTHR44329">
    <property type="entry name" value="SERINE/THREONINE-PROTEIN KINASE TNNI3K-RELATED"/>
    <property type="match status" value="1"/>
</dbReference>
<feature type="region of interest" description="Disordered" evidence="1">
    <location>
        <begin position="449"/>
        <end position="477"/>
    </location>
</feature>
<dbReference type="Proteomes" id="UP001224775">
    <property type="component" value="Unassembled WGS sequence"/>
</dbReference>
<feature type="compositionally biased region" description="Low complexity" evidence="1">
    <location>
        <begin position="43"/>
        <end position="63"/>
    </location>
</feature>
<name>A0AAD9D6A4_9STRA</name>
<evidence type="ECO:0000256" key="1">
    <source>
        <dbReference type="SAM" id="MobiDB-lite"/>
    </source>
</evidence>
<dbReference type="Pfam" id="PF07714">
    <property type="entry name" value="PK_Tyr_Ser-Thr"/>
    <property type="match status" value="1"/>
</dbReference>
<dbReference type="Gene3D" id="1.10.510.10">
    <property type="entry name" value="Transferase(Phosphotransferase) domain 1"/>
    <property type="match status" value="1"/>
</dbReference>
<organism evidence="3 4">
    <name type="scientific">Skeletonema marinoi</name>
    <dbReference type="NCBI Taxonomy" id="267567"/>
    <lineage>
        <taxon>Eukaryota</taxon>
        <taxon>Sar</taxon>
        <taxon>Stramenopiles</taxon>
        <taxon>Ochrophyta</taxon>
        <taxon>Bacillariophyta</taxon>
        <taxon>Coscinodiscophyceae</taxon>
        <taxon>Thalassiosirophycidae</taxon>
        <taxon>Thalassiosirales</taxon>
        <taxon>Skeletonemataceae</taxon>
        <taxon>Skeletonema</taxon>
        <taxon>Skeletonema marinoi-dohrnii complex</taxon>
    </lineage>
</organism>
<feature type="compositionally biased region" description="Low complexity" evidence="1">
    <location>
        <begin position="177"/>
        <end position="196"/>
    </location>
</feature>
<dbReference type="Gene3D" id="3.30.200.20">
    <property type="entry name" value="Phosphorylase Kinase, domain 1"/>
    <property type="match status" value="1"/>
</dbReference>
<comment type="caution">
    <text evidence="3">The sequence shown here is derived from an EMBL/GenBank/DDBJ whole genome shotgun (WGS) entry which is preliminary data.</text>
</comment>
<dbReference type="EMBL" id="JATAAI010000034">
    <property type="protein sequence ID" value="KAK1735432.1"/>
    <property type="molecule type" value="Genomic_DNA"/>
</dbReference>
<feature type="region of interest" description="Disordered" evidence="1">
    <location>
        <begin position="27"/>
        <end position="93"/>
    </location>
</feature>
<keyword evidence="3" id="KW-0808">Transferase</keyword>
<feature type="compositionally biased region" description="Polar residues" evidence="1">
    <location>
        <begin position="30"/>
        <end position="42"/>
    </location>
</feature>
<dbReference type="GO" id="GO:0005524">
    <property type="term" value="F:ATP binding"/>
    <property type="evidence" value="ECO:0007669"/>
    <property type="project" value="InterPro"/>
</dbReference>
<dbReference type="EC" id="2.7.11.-" evidence="3"/>
<keyword evidence="3" id="KW-0418">Kinase</keyword>
<proteinExistence type="predicted"/>
<dbReference type="SUPFAM" id="SSF56112">
    <property type="entry name" value="Protein kinase-like (PK-like)"/>
    <property type="match status" value="1"/>
</dbReference>
<accession>A0AAD9D6A4</accession>
<feature type="region of interest" description="Disordered" evidence="1">
    <location>
        <begin position="401"/>
        <end position="428"/>
    </location>
</feature>
<reference evidence="3" key="1">
    <citation type="submission" date="2023-06" db="EMBL/GenBank/DDBJ databases">
        <title>Survivors Of The Sea: Transcriptome response of Skeletonema marinoi to long-term dormancy.</title>
        <authorList>
            <person name="Pinder M.I.M."/>
            <person name="Kourtchenko O."/>
            <person name="Robertson E.K."/>
            <person name="Larsson T."/>
            <person name="Maumus F."/>
            <person name="Osuna-Cruz C.M."/>
            <person name="Vancaester E."/>
            <person name="Stenow R."/>
            <person name="Vandepoele K."/>
            <person name="Ploug H."/>
            <person name="Bruchert V."/>
            <person name="Godhe A."/>
            <person name="Topel M."/>
        </authorList>
    </citation>
    <scope>NUCLEOTIDE SEQUENCE</scope>
    <source>
        <strain evidence="3">R05AC</strain>
    </source>
</reference>
<dbReference type="InterPro" id="IPR001245">
    <property type="entry name" value="Ser-Thr/Tyr_kinase_cat_dom"/>
</dbReference>
<evidence type="ECO:0000313" key="4">
    <source>
        <dbReference type="Proteomes" id="UP001224775"/>
    </source>
</evidence>
<feature type="region of interest" description="Disordered" evidence="1">
    <location>
        <begin position="140"/>
        <end position="209"/>
    </location>
</feature>
<dbReference type="InterPro" id="IPR011009">
    <property type="entry name" value="Kinase-like_dom_sf"/>
</dbReference>
<feature type="compositionally biased region" description="Pro residues" evidence="1">
    <location>
        <begin position="166"/>
        <end position="176"/>
    </location>
</feature>
<feature type="compositionally biased region" description="Low complexity" evidence="1">
    <location>
        <begin position="140"/>
        <end position="165"/>
    </location>
</feature>
<evidence type="ECO:0000313" key="3">
    <source>
        <dbReference type="EMBL" id="KAK1735432.1"/>
    </source>
</evidence>
<dbReference type="GO" id="GO:0004674">
    <property type="term" value="F:protein serine/threonine kinase activity"/>
    <property type="evidence" value="ECO:0007669"/>
    <property type="project" value="TreeGrafter"/>
</dbReference>
<sequence>MMSAPDNIDVNIPTVSSAGNLRQMMAAATMSASDEAQQPADMNNNNANNNNRRGGGTPSSSSSPTPPPSSIPMEIINGHPPHHLQQQSNQNKNNQADYSAWMVGSTEYLAKAVAAFTATTGGENSCWRLPPWQINIHGYNNNNNQGAASSSSPAPTESTTPSLSGTPPPPPTPSPTPSTLGGLSQQHHMTHAAQMHPPLPHPPPAAITHTPFITTTTAETSLLLQQQYHSTLLTTPTPIVESLLSTTCETLNFDIAEMWLRTGPKTHQLTHSHVRATALDESVRQQLVDVYYGERSNERTHRLSPALCKRAKEAGEVVWVTAQTRHGAEALKCSISDVRTAVAVPVCHTGAAVNVTIIYFSIRRAIMKPTAVEFLIHMSLAVAVASVTALAEDVMVVDSEQPPLTIGGQHNHHHHGGGGSSSTGSSGGASGLSAAAAVAATAAAARSKLSKSCSPSPQQHPMMHLPNRSLAFQGSDPRATPQRLISVTGAQLNLQWESLRNVEYLTDGGNNWIHTAVLQGKSVVVKTLKPECQDVALAINEIEGELEIHSRLDHPNIVKLIGAGFTPRGVRFVVLERLDGGTLTQLLGYDTRIRDRRRRFWAKKKISYMDVLKCARSLAEALAYCHGRAIPNAMVLHRDLKPDNVGFTLDGTVKLIDFGLARTVENATISNDVYEMSGETGSLRYMAPEVAGCQPYNQKADVYSFGIILWELVANKKPYDGMNRDEFYSRVVHGGERPVINNKKWPVDLIELMKNCWDTDIAKRPDFADIVDALDGMLSGEKDGHGNNNKKKKPRKSLVAALIDRHSTWF</sequence>
<evidence type="ECO:0000259" key="2">
    <source>
        <dbReference type="PROSITE" id="PS50011"/>
    </source>
</evidence>
<dbReference type="AlphaFoldDB" id="A0AAD9D6A4"/>
<feature type="domain" description="Protein kinase" evidence="2">
    <location>
        <begin position="499"/>
        <end position="778"/>
    </location>
</feature>
<dbReference type="InterPro" id="IPR051681">
    <property type="entry name" value="Ser/Thr_Kinases-Pseudokinases"/>
</dbReference>
<dbReference type="PROSITE" id="PS50011">
    <property type="entry name" value="PROTEIN_KINASE_DOM"/>
    <property type="match status" value="1"/>
</dbReference>
<feature type="compositionally biased region" description="Gly residues" evidence="1">
    <location>
        <begin position="417"/>
        <end position="428"/>
    </location>
</feature>
<keyword evidence="4" id="KW-1185">Reference proteome</keyword>